<keyword evidence="3" id="KW-1185">Reference proteome</keyword>
<comment type="caution">
    <text evidence="2">The sequence shown here is derived from an EMBL/GenBank/DDBJ whole genome shotgun (WGS) entry which is preliminary data.</text>
</comment>
<proteinExistence type="predicted"/>
<feature type="region of interest" description="Disordered" evidence="1">
    <location>
        <begin position="1"/>
        <end position="35"/>
    </location>
</feature>
<name>A0A5J9W0V5_9POAL</name>
<dbReference type="Proteomes" id="UP000324897">
    <property type="component" value="Chromosome 4"/>
</dbReference>
<accession>A0A5J9W0V5</accession>
<protein>
    <submittedName>
        <fullName evidence="2">Uncharacterized protein</fullName>
    </submittedName>
</protein>
<evidence type="ECO:0000313" key="3">
    <source>
        <dbReference type="Proteomes" id="UP000324897"/>
    </source>
</evidence>
<feature type="non-terminal residue" evidence="2">
    <location>
        <position position="1"/>
    </location>
</feature>
<organism evidence="2 3">
    <name type="scientific">Eragrostis curvula</name>
    <name type="common">weeping love grass</name>
    <dbReference type="NCBI Taxonomy" id="38414"/>
    <lineage>
        <taxon>Eukaryota</taxon>
        <taxon>Viridiplantae</taxon>
        <taxon>Streptophyta</taxon>
        <taxon>Embryophyta</taxon>
        <taxon>Tracheophyta</taxon>
        <taxon>Spermatophyta</taxon>
        <taxon>Magnoliopsida</taxon>
        <taxon>Liliopsida</taxon>
        <taxon>Poales</taxon>
        <taxon>Poaceae</taxon>
        <taxon>PACMAD clade</taxon>
        <taxon>Chloridoideae</taxon>
        <taxon>Eragrostideae</taxon>
        <taxon>Eragrostidinae</taxon>
        <taxon>Eragrostis</taxon>
    </lineage>
</organism>
<dbReference type="AlphaFoldDB" id="A0A5J9W0V5"/>
<sequence>MPGRLPRGCVLGRHAWRAPKTQTSAAASQPSHQRVPAVPLDGATYVVALTNVRSGIEQGTSPARRFVGSGLDVKGRDLGLLPFGSGRRIRKWIWPKVSPPALRSG</sequence>
<dbReference type="EMBL" id="RWGY01000007">
    <property type="protein sequence ID" value="TVU41545.1"/>
    <property type="molecule type" value="Genomic_DNA"/>
</dbReference>
<evidence type="ECO:0000256" key="1">
    <source>
        <dbReference type="SAM" id="MobiDB-lite"/>
    </source>
</evidence>
<gene>
    <name evidence="2" type="ORF">EJB05_15073</name>
</gene>
<feature type="compositionally biased region" description="Polar residues" evidence="1">
    <location>
        <begin position="20"/>
        <end position="32"/>
    </location>
</feature>
<dbReference type="Gramene" id="TVU41545">
    <property type="protein sequence ID" value="TVU41545"/>
    <property type="gene ID" value="EJB05_15073"/>
</dbReference>
<evidence type="ECO:0000313" key="2">
    <source>
        <dbReference type="EMBL" id="TVU41545.1"/>
    </source>
</evidence>
<reference evidence="2 3" key="1">
    <citation type="journal article" date="2019" name="Sci. Rep.">
        <title>A high-quality genome of Eragrostis curvula grass provides insights into Poaceae evolution and supports new strategies to enhance forage quality.</title>
        <authorList>
            <person name="Carballo J."/>
            <person name="Santos B.A.C.M."/>
            <person name="Zappacosta D."/>
            <person name="Garbus I."/>
            <person name="Selva J.P."/>
            <person name="Gallo C.A."/>
            <person name="Diaz A."/>
            <person name="Albertini E."/>
            <person name="Caccamo M."/>
            <person name="Echenique V."/>
        </authorList>
    </citation>
    <scope>NUCLEOTIDE SEQUENCE [LARGE SCALE GENOMIC DNA]</scope>
    <source>
        <strain evidence="3">cv. Victoria</strain>
        <tissue evidence="2">Leaf</tissue>
    </source>
</reference>